<keyword evidence="15" id="KW-0675">Receptor</keyword>
<dbReference type="InterPro" id="IPR037066">
    <property type="entry name" value="Plug_dom_sf"/>
</dbReference>
<dbReference type="InterPro" id="IPR036942">
    <property type="entry name" value="Beta-barrel_TonB_sf"/>
</dbReference>
<dbReference type="PROSITE" id="PS52016">
    <property type="entry name" value="TONB_DEPENDENT_REC_3"/>
    <property type="match status" value="1"/>
</dbReference>
<evidence type="ECO:0000313" key="15">
    <source>
        <dbReference type="EMBL" id="PXW78603.1"/>
    </source>
</evidence>
<dbReference type="Proteomes" id="UP000248014">
    <property type="component" value="Unassembled WGS sequence"/>
</dbReference>
<dbReference type="RefSeq" id="WP_110297667.1">
    <property type="nucleotide sequence ID" value="NZ_QJJM01000002.1"/>
</dbReference>
<comment type="similarity">
    <text evidence="9 11">Belongs to the TonB-dependent receptor family.</text>
</comment>
<sequence>MKTQFKLSLLGTTLLIGAASLATPAFAQDQEQDTGAPSNDATIVVTGSLISNPNVVASSPVNVTTAEEIELLQANVAEEILREIPGVVPALGSAVNNGANGTNTVNLRGLGANRNLVLLDGNRLVPANFGGSVDLNNIPLALIERVDVLTGGASTTYGADAISGVVNFVTKRDFAGVEMSASNRITEEGDGNALRADLTVGANFDDGRGNAVLSIGYQEVDPVYQGARPISLFQVSSTSGVASGNSPTSIPTSFAFDNAAIPVDPVFGLTQTNPAGDAIVPFYAGFNFNPFNIFQTPFERFNMFGQAHYEISDSVEVYTRGLFSKNTVSAIIAPSGVFGETLTVGLNNPFLTPSIRSTLCIEGGIAAAACTPTSTATVTIPGVYRRTVEVGPRISEYVTQVFDYRLGVKVGVTDTIKLDVSGSYGESENRETRQNYVLRSRLQQALTLNAAGTACANPAGGCVPLNLFGAAGSITPAQAAFIRGSSTVTNKASLAQARALLAGDFGFSIPSASQPISFAIGGEYREYTAAREPDNLAAVPGELGGAGGAILPLDGGYNVYDAFGELNVPIASDQPFFHDLSLEAGVRYSKYEVDTAGSPSFSATTYKIGGSWAPVEALRFRGSFQRAVRAPNIGELFAPVVTGLDNLSVDPCAGTGVIGNALLSAVCIAQGAPAGRVAAGTIPQPAAGQANVTGGGNPLIGPEKAETYALGFVFQPTTFLSGLTVSMDYYNIVVDNAITNATPGDIIQGCFGSLTAASATSPACTGIRRNPTTGALSGSTANTFGLPQPLTNLGRLSTDGIDLSINYRTDLGFATLGWAFNGNWTNTSKFRASPTAFNRDCVGYYSVNCQSIQPEFSFSQRTTLGFGDVDVSLLWRYIDSVQYEGQAPDALTGRGFTNANRNLFRGTVTGAGPMVGRQVDFNRIRAYHYFDLSTRFSITDNLGLTMTVLNLTNQKAPLVGNTAGATAFNSGNTYPSTYDALGRTFAVSAKLKF</sequence>
<feature type="signal peptide" evidence="12">
    <location>
        <begin position="1"/>
        <end position="27"/>
    </location>
</feature>
<dbReference type="InterPro" id="IPR039426">
    <property type="entry name" value="TonB-dep_rcpt-like"/>
</dbReference>
<evidence type="ECO:0000256" key="7">
    <source>
        <dbReference type="ARBA" id="ARBA00023136"/>
    </source>
</evidence>
<dbReference type="EMBL" id="QJJM01000002">
    <property type="protein sequence ID" value="PXW78603.1"/>
    <property type="molecule type" value="Genomic_DNA"/>
</dbReference>
<evidence type="ECO:0000256" key="3">
    <source>
        <dbReference type="ARBA" id="ARBA00022452"/>
    </source>
</evidence>
<feature type="chain" id="PRO_5016155804" evidence="12">
    <location>
        <begin position="28"/>
        <end position="993"/>
    </location>
</feature>
<keyword evidence="5 12" id="KW-0732">Signal</keyword>
<dbReference type="InterPro" id="IPR012910">
    <property type="entry name" value="Plug_dom"/>
</dbReference>
<evidence type="ECO:0000259" key="14">
    <source>
        <dbReference type="Pfam" id="PF07715"/>
    </source>
</evidence>
<evidence type="ECO:0000256" key="1">
    <source>
        <dbReference type="ARBA" id="ARBA00004571"/>
    </source>
</evidence>
<dbReference type="Gene3D" id="2.170.130.10">
    <property type="entry name" value="TonB-dependent receptor, plug domain"/>
    <property type="match status" value="1"/>
</dbReference>
<dbReference type="InterPro" id="IPR010917">
    <property type="entry name" value="TonB_rcpt_CS"/>
</dbReference>
<accession>A0A2V3V9Z1</accession>
<dbReference type="SUPFAM" id="SSF56935">
    <property type="entry name" value="Porins"/>
    <property type="match status" value="1"/>
</dbReference>
<evidence type="ECO:0000259" key="13">
    <source>
        <dbReference type="Pfam" id="PF00593"/>
    </source>
</evidence>
<dbReference type="Gene3D" id="2.40.170.20">
    <property type="entry name" value="TonB-dependent receptor, beta-barrel domain"/>
    <property type="match status" value="1"/>
</dbReference>
<dbReference type="Pfam" id="PF07715">
    <property type="entry name" value="Plug"/>
    <property type="match status" value="1"/>
</dbReference>
<evidence type="ECO:0000256" key="6">
    <source>
        <dbReference type="ARBA" id="ARBA00023077"/>
    </source>
</evidence>
<dbReference type="PROSITE" id="PS01156">
    <property type="entry name" value="TONB_DEPENDENT_REC_2"/>
    <property type="match status" value="1"/>
</dbReference>
<keyword evidence="4 9" id="KW-0812">Transmembrane</keyword>
<reference evidence="15 16" key="1">
    <citation type="submission" date="2018-05" db="EMBL/GenBank/DDBJ databases">
        <title>Genomic Encyclopedia of Type Strains, Phase IV (KMG-IV): sequencing the most valuable type-strain genomes for metagenomic binning, comparative biology and taxonomic classification.</title>
        <authorList>
            <person name="Goeker M."/>
        </authorList>
    </citation>
    <scope>NUCLEOTIDE SEQUENCE [LARGE SCALE GENOMIC DNA]</scope>
    <source>
        <strain evidence="15 16">DSM 3183</strain>
    </source>
</reference>
<evidence type="ECO:0000256" key="12">
    <source>
        <dbReference type="SAM" id="SignalP"/>
    </source>
</evidence>
<keyword evidence="7 9" id="KW-0472">Membrane</keyword>
<dbReference type="InterPro" id="IPR000531">
    <property type="entry name" value="Beta-barrel_TonB"/>
</dbReference>
<evidence type="ECO:0000256" key="9">
    <source>
        <dbReference type="PROSITE-ProRule" id="PRU01360"/>
    </source>
</evidence>
<feature type="domain" description="TonB-dependent receptor-like beta-barrel" evidence="13">
    <location>
        <begin position="400"/>
        <end position="951"/>
    </location>
</feature>
<keyword evidence="2 9" id="KW-0813">Transport</keyword>
<dbReference type="OrthoDB" id="7051241at2"/>
<evidence type="ECO:0000256" key="4">
    <source>
        <dbReference type="ARBA" id="ARBA00022692"/>
    </source>
</evidence>
<evidence type="ECO:0000256" key="5">
    <source>
        <dbReference type="ARBA" id="ARBA00022729"/>
    </source>
</evidence>
<gene>
    <name evidence="15" type="ORF">C7451_102275</name>
</gene>
<feature type="short sequence motif" description="TonB C-terminal box" evidence="10">
    <location>
        <begin position="976"/>
        <end position="993"/>
    </location>
</feature>
<comment type="subcellular location">
    <subcellularLocation>
        <location evidence="1 9">Cell outer membrane</location>
        <topology evidence="1 9">Multi-pass membrane protein</topology>
    </subcellularLocation>
</comment>
<dbReference type="Pfam" id="PF00593">
    <property type="entry name" value="TonB_dep_Rec_b-barrel"/>
    <property type="match status" value="1"/>
</dbReference>
<keyword evidence="6 11" id="KW-0798">TonB box</keyword>
<comment type="caution">
    <text evidence="15">The sequence shown here is derived from an EMBL/GenBank/DDBJ whole genome shotgun (WGS) entry which is preliminary data.</text>
</comment>
<name>A0A2V3V9Z1_9SPHN</name>
<evidence type="ECO:0000256" key="8">
    <source>
        <dbReference type="ARBA" id="ARBA00023237"/>
    </source>
</evidence>
<protein>
    <submittedName>
        <fullName evidence="15">TonB-dependent receptor-like protein</fullName>
    </submittedName>
</protein>
<keyword evidence="3 9" id="KW-1134">Transmembrane beta strand</keyword>
<proteinExistence type="inferred from homology"/>
<evidence type="ECO:0000256" key="10">
    <source>
        <dbReference type="PROSITE-ProRule" id="PRU10144"/>
    </source>
</evidence>
<dbReference type="GO" id="GO:0009279">
    <property type="term" value="C:cell outer membrane"/>
    <property type="evidence" value="ECO:0007669"/>
    <property type="project" value="UniProtKB-SubCell"/>
</dbReference>
<evidence type="ECO:0000256" key="2">
    <source>
        <dbReference type="ARBA" id="ARBA00022448"/>
    </source>
</evidence>
<keyword evidence="16" id="KW-1185">Reference proteome</keyword>
<evidence type="ECO:0000313" key="16">
    <source>
        <dbReference type="Proteomes" id="UP000248014"/>
    </source>
</evidence>
<dbReference type="PANTHER" id="PTHR47234:SF2">
    <property type="entry name" value="TONB-DEPENDENT RECEPTOR"/>
    <property type="match status" value="1"/>
</dbReference>
<feature type="domain" description="TonB-dependent receptor plug" evidence="14">
    <location>
        <begin position="58"/>
        <end position="165"/>
    </location>
</feature>
<dbReference type="AlphaFoldDB" id="A0A2V3V9Z1"/>
<evidence type="ECO:0000256" key="11">
    <source>
        <dbReference type="RuleBase" id="RU003357"/>
    </source>
</evidence>
<dbReference type="PANTHER" id="PTHR47234">
    <property type="match status" value="1"/>
</dbReference>
<keyword evidence="8 9" id="KW-0998">Cell outer membrane</keyword>
<organism evidence="15 16">
    <name type="scientific">Blastomonas natatoria</name>
    <dbReference type="NCBI Taxonomy" id="34015"/>
    <lineage>
        <taxon>Bacteria</taxon>
        <taxon>Pseudomonadati</taxon>
        <taxon>Pseudomonadota</taxon>
        <taxon>Alphaproteobacteria</taxon>
        <taxon>Sphingomonadales</taxon>
        <taxon>Sphingomonadaceae</taxon>
        <taxon>Blastomonas</taxon>
    </lineage>
</organism>